<name>A0ABW3T5W9_9CAUL</name>
<dbReference type="Gene3D" id="3.40.630.30">
    <property type="match status" value="1"/>
</dbReference>
<dbReference type="PANTHER" id="PTHR43420">
    <property type="entry name" value="ACETYLTRANSFERASE"/>
    <property type="match status" value="1"/>
</dbReference>
<dbReference type="InterPro" id="IPR016181">
    <property type="entry name" value="Acyl_CoA_acyltransferase"/>
</dbReference>
<keyword evidence="5" id="KW-1185">Reference proteome</keyword>
<evidence type="ECO:0000313" key="5">
    <source>
        <dbReference type="Proteomes" id="UP001597216"/>
    </source>
</evidence>
<evidence type="ECO:0000256" key="2">
    <source>
        <dbReference type="ARBA" id="ARBA00023315"/>
    </source>
</evidence>
<reference evidence="5" key="1">
    <citation type="journal article" date="2019" name="Int. J. Syst. Evol. Microbiol.">
        <title>The Global Catalogue of Microorganisms (GCM) 10K type strain sequencing project: providing services to taxonomists for standard genome sequencing and annotation.</title>
        <authorList>
            <consortium name="The Broad Institute Genomics Platform"/>
            <consortium name="The Broad Institute Genome Sequencing Center for Infectious Disease"/>
            <person name="Wu L."/>
            <person name="Ma J."/>
        </authorList>
    </citation>
    <scope>NUCLEOTIDE SEQUENCE [LARGE SCALE GENOMIC DNA]</scope>
    <source>
        <strain evidence="5">CCUG 55074</strain>
    </source>
</reference>
<keyword evidence="2" id="KW-0012">Acyltransferase</keyword>
<evidence type="ECO:0000259" key="3">
    <source>
        <dbReference type="PROSITE" id="PS51186"/>
    </source>
</evidence>
<dbReference type="InterPro" id="IPR013653">
    <property type="entry name" value="GCN5-like_dom"/>
</dbReference>
<dbReference type="EMBL" id="JBHTLQ010000065">
    <property type="protein sequence ID" value="MFD1192579.1"/>
    <property type="molecule type" value="Genomic_DNA"/>
</dbReference>
<dbReference type="Pfam" id="PF08445">
    <property type="entry name" value="FR47"/>
    <property type="match status" value="1"/>
</dbReference>
<proteinExistence type="predicted"/>
<dbReference type="RefSeq" id="WP_377354624.1">
    <property type="nucleotide sequence ID" value="NZ_JBHTLQ010000065.1"/>
</dbReference>
<dbReference type="PROSITE" id="PS51186">
    <property type="entry name" value="GNAT"/>
    <property type="match status" value="1"/>
</dbReference>
<dbReference type="InterPro" id="IPR000182">
    <property type="entry name" value="GNAT_dom"/>
</dbReference>
<dbReference type="SUPFAM" id="SSF55729">
    <property type="entry name" value="Acyl-CoA N-acyltransferases (Nat)"/>
    <property type="match status" value="1"/>
</dbReference>
<sequence length="228" mass="23947">MAGTHPLDRPVWSALTGAQAPLAIRQGAALRYDPQIGLFAAIPDISPASLADLGALVAAHGEVALVEPTAPPPVPGCAVVSEALCWQMVAQAPVAVPPVAFEVLDLAPADAPEMLALATLTKPGPFFARTPQISQFIGVKVNGVLVAMAGERMRPDGHSELSGVCTLPDHRGKGYAAALMRRIAARIQARSETPILHVYAHNTGAIALYQSLGFAFRRELVMTTLRPN</sequence>
<dbReference type="InterPro" id="IPR050680">
    <property type="entry name" value="YpeA/RimI_acetyltransf"/>
</dbReference>
<dbReference type="PANTHER" id="PTHR43420:SF3">
    <property type="entry name" value="N-ACETYLTRANSFERASE DOMAIN-CONTAINING PROTEIN"/>
    <property type="match status" value="1"/>
</dbReference>
<comment type="caution">
    <text evidence="4">The sequence shown here is derived from an EMBL/GenBank/DDBJ whole genome shotgun (WGS) entry which is preliminary data.</text>
</comment>
<organism evidence="4 5">
    <name type="scientific">Phenylobacterium conjunctum</name>
    <dbReference type="NCBI Taxonomy" id="1298959"/>
    <lineage>
        <taxon>Bacteria</taxon>
        <taxon>Pseudomonadati</taxon>
        <taxon>Pseudomonadota</taxon>
        <taxon>Alphaproteobacteria</taxon>
        <taxon>Caulobacterales</taxon>
        <taxon>Caulobacteraceae</taxon>
        <taxon>Phenylobacterium</taxon>
    </lineage>
</organism>
<protein>
    <submittedName>
        <fullName evidence="4">GNAT family N-acetyltransferase</fullName>
    </submittedName>
</protein>
<keyword evidence="1" id="KW-0808">Transferase</keyword>
<accession>A0ABW3T5W9</accession>
<feature type="domain" description="N-acetyltransferase" evidence="3">
    <location>
        <begin position="101"/>
        <end position="228"/>
    </location>
</feature>
<dbReference type="Proteomes" id="UP001597216">
    <property type="component" value="Unassembled WGS sequence"/>
</dbReference>
<dbReference type="CDD" id="cd04301">
    <property type="entry name" value="NAT_SF"/>
    <property type="match status" value="1"/>
</dbReference>
<evidence type="ECO:0000313" key="4">
    <source>
        <dbReference type="EMBL" id="MFD1192579.1"/>
    </source>
</evidence>
<gene>
    <name evidence="4" type="ORF">ACFQ27_18455</name>
</gene>
<evidence type="ECO:0000256" key="1">
    <source>
        <dbReference type="ARBA" id="ARBA00022679"/>
    </source>
</evidence>